<sequence length="388" mass="44407">MLKTRSGRCIKPSSDYYETISTKKQQKRLVVKIKKILKTPESVRSEDEKELIINFQDIVNNINLTEIKRINAQLHQKIVIDDEETLKIKCLELANAIKNSKKCVIYTGAGISTSASIPDYRGPNGLWTMLKKGVKIKMPEFSLVKPTYSHMALLELVNTNIVSHIVSQNCDGLHLRSGIDRSKLSELHGNCFIEFCTQCSSEYVRLFDVTENTSFRKHLTGRFCKSCPDSQLKDSIIHFGEKLRDGMPYNWESASNNVKEADLIICFGSSLKVLKHYSCLWPKKKTDLYIVNIQWTLKDKVAKLKINGYCDQVLKMVVGYLNEKFEKTLKVANYEISNDPLFKIATTLEENEYNTTNKSLLTQDPVQKEDQTENEVQGSSGWFTKCFK</sequence>
<comment type="cofactor">
    <cofactor evidence="1">
        <name>Zn(2+)</name>
        <dbReference type="ChEBI" id="CHEBI:29105"/>
    </cofactor>
</comment>
<dbReference type="SUPFAM" id="SSF52467">
    <property type="entry name" value="DHS-like NAD/FAD-binding domain"/>
    <property type="match status" value="1"/>
</dbReference>
<evidence type="ECO:0000256" key="3">
    <source>
        <dbReference type="ARBA" id="ARBA00022553"/>
    </source>
</evidence>
<keyword evidence="4" id="KW-0808">Transferase</keyword>
<evidence type="ECO:0000256" key="12">
    <source>
        <dbReference type="ARBA" id="ARBA00051105"/>
    </source>
</evidence>
<dbReference type="GO" id="GO:0035861">
    <property type="term" value="C:site of double-strand break"/>
    <property type="evidence" value="ECO:0007669"/>
    <property type="project" value="UniProtKB-ARBA"/>
</dbReference>
<comment type="similarity">
    <text evidence="8">Belongs to the sirtuin family. Class IV subfamily.</text>
</comment>
<evidence type="ECO:0000313" key="17">
    <source>
        <dbReference type="EMBL" id="RNA27627.1"/>
    </source>
</evidence>
<dbReference type="InterPro" id="IPR003000">
    <property type="entry name" value="Sirtuin"/>
</dbReference>
<keyword evidence="3" id="KW-0597">Phosphoprotein</keyword>
<comment type="catalytic activity">
    <reaction evidence="11">
        <text>N(6)-decanoyl-L-lysyl-[protein] + NAD(+) + H2O = 2''-O-decanoyl-ADP-D-ribose + nicotinamide + L-lysyl-[protein]</text>
        <dbReference type="Rhea" id="RHEA:70631"/>
        <dbReference type="Rhea" id="RHEA-COMP:9752"/>
        <dbReference type="Rhea" id="RHEA-COMP:17932"/>
        <dbReference type="ChEBI" id="CHEBI:15377"/>
        <dbReference type="ChEBI" id="CHEBI:17154"/>
        <dbReference type="ChEBI" id="CHEBI:29969"/>
        <dbReference type="ChEBI" id="CHEBI:57540"/>
        <dbReference type="ChEBI" id="CHEBI:143222"/>
        <dbReference type="ChEBI" id="CHEBI:189688"/>
    </reaction>
    <physiologicalReaction direction="left-to-right" evidence="11">
        <dbReference type="Rhea" id="RHEA:70632"/>
    </physiologicalReaction>
</comment>
<evidence type="ECO:0000256" key="6">
    <source>
        <dbReference type="ARBA" id="ARBA00022833"/>
    </source>
</evidence>
<dbReference type="AlphaFoldDB" id="A0A3M7RWE8"/>
<evidence type="ECO:0000259" key="16">
    <source>
        <dbReference type="PROSITE" id="PS50305"/>
    </source>
</evidence>
<reference evidence="17 18" key="1">
    <citation type="journal article" date="2018" name="Sci. Rep.">
        <title>Genomic signatures of local adaptation to the degree of environmental predictability in rotifers.</title>
        <authorList>
            <person name="Franch-Gras L."/>
            <person name="Hahn C."/>
            <person name="Garcia-Roger E.M."/>
            <person name="Carmona M.J."/>
            <person name="Serra M."/>
            <person name="Gomez A."/>
        </authorList>
    </citation>
    <scope>NUCLEOTIDE SEQUENCE [LARGE SCALE GENOMIC DNA]</scope>
    <source>
        <strain evidence="17">HYR1</strain>
    </source>
</reference>
<dbReference type="GO" id="GO:0010468">
    <property type="term" value="P:regulation of gene expression"/>
    <property type="evidence" value="ECO:0007669"/>
    <property type="project" value="UniProtKB-ARBA"/>
</dbReference>
<comment type="caution">
    <text evidence="17">The sequence shown here is derived from an EMBL/GenBank/DDBJ whole genome shotgun (WGS) entry which is preliminary data.</text>
</comment>
<dbReference type="PANTHER" id="PTHR11085">
    <property type="entry name" value="NAD-DEPENDENT PROTEIN DEACYLASE SIRTUIN-5, MITOCHONDRIAL-RELATED"/>
    <property type="match status" value="1"/>
</dbReference>
<protein>
    <recommendedName>
        <fullName evidence="2">protein acetyllysine N-acetyltransferase</fullName>
        <ecNumber evidence="2">2.3.1.286</ecNumber>
    </recommendedName>
    <alternativeName>
        <fullName evidence="10">Regulatory protein SIR2 homolog 7</fullName>
    </alternativeName>
    <alternativeName>
        <fullName evidence="9">SIR2-like protein 7</fullName>
    </alternativeName>
</protein>
<evidence type="ECO:0000256" key="9">
    <source>
        <dbReference type="ARBA" id="ARBA00041832"/>
    </source>
</evidence>
<evidence type="ECO:0000256" key="10">
    <source>
        <dbReference type="ARBA" id="ARBA00043038"/>
    </source>
</evidence>
<dbReference type="GO" id="GO:0070403">
    <property type="term" value="F:NAD+ binding"/>
    <property type="evidence" value="ECO:0007669"/>
    <property type="project" value="InterPro"/>
</dbReference>
<dbReference type="FunFam" id="2.20.28.200:FF:000002">
    <property type="entry name" value="NAD-dependent deacetylase sirtuin-7"/>
    <property type="match status" value="1"/>
</dbReference>
<dbReference type="Pfam" id="PF02146">
    <property type="entry name" value="SIR2"/>
    <property type="match status" value="1"/>
</dbReference>
<dbReference type="InterPro" id="IPR026590">
    <property type="entry name" value="Ssirtuin_cat_dom"/>
</dbReference>
<dbReference type="EMBL" id="REGN01002515">
    <property type="protein sequence ID" value="RNA27627.1"/>
    <property type="molecule type" value="Genomic_DNA"/>
</dbReference>
<keyword evidence="7" id="KW-0520">NAD</keyword>
<dbReference type="InterPro" id="IPR029035">
    <property type="entry name" value="DHS-like_NAD/FAD-binding_dom"/>
</dbReference>
<evidence type="ECO:0000256" key="11">
    <source>
        <dbReference type="ARBA" id="ARBA00050237"/>
    </source>
</evidence>
<accession>A0A3M7RWE8</accession>
<dbReference type="FunFam" id="3.40.50.1220:FF:000038">
    <property type="entry name" value="NAD-dependent protein deacetylase sirtuin-6 isoform X2"/>
    <property type="match status" value="1"/>
</dbReference>
<gene>
    <name evidence="17" type="ORF">BpHYR1_014762</name>
</gene>
<keyword evidence="18" id="KW-1185">Reference proteome</keyword>
<evidence type="ECO:0000256" key="5">
    <source>
        <dbReference type="ARBA" id="ARBA00022723"/>
    </source>
</evidence>
<dbReference type="InterPro" id="IPR050134">
    <property type="entry name" value="NAD-dep_sirtuin_deacylases"/>
</dbReference>
<dbReference type="Gene3D" id="2.20.28.200">
    <property type="match status" value="1"/>
</dbReference>
<name>A0A3M7RWE8_BRAPC</name>
<evidence type="ECO:0000256" key="13">
    <source>
        <dbReference type="ARBA" id="ARBA00051399"/>
    </source>
</evidence>
<dbReference type="GO" id="GO:0005634">
    <property type="term" value="C:nucleus"/>
    <property type="evidence" value="ECO:0007669"/>
    <property type="project" value="TreeGrafter"/>
</dbReference>
<evidence type="ECO:0000256" key="1">
    <source>
        <dbReference type="ARBA" id="ARBA00001947"/>
    </source>
</evidence>
<organism evidence="17 18">
    <name type="scientific">Brachionus plicatilis</name>
    <name type="common">Marine rotifer</name>
    <name type="synonym">Brachionus muelleri</name>
    <dbReference type="NCBI Taxonomy" id="10195"/>
    <lineage>
        <taxon>Eukaryota</taxon>
        <taxon>Metazoa</taxon>
        <taxon>Spiralia</taxon>
        <taxon>Gnathifera</taxon>
        <taxon>Rotifera</taxon>
        <taxon>Eurotatoria</taxon>
        <taxon>Monogononta</taxon>
        <taxon>Pseudotrocha</taxon>
        <taxon>Ploima</taxon>
        <taxon>Brachionidae</taxon>
        <taxon>Brachionus</taxon>
    </lineage>
</organism>
<dbReference type="STRING" id="10195.A0A3M7RWE8"/>
<dbReference type="GO" id="GO:0097372">
    <property type="term" value="F:histone H3K18 deacetylase activity, NAD-dependent"/>
    <property type="evidence" value="ECO:0007669"/>
    <property type="project" value="TreeGrafter"/>
</dbReference>
<evidence type="ECO:0000256" key="14">
    <source>
        <dbReference type="ARBA" id="ARBA00052763"/>
    </source>
</evidence>
<evidence type="ECO:0000256" key="8">
    <source>
        <dbReference type="ARBA" id="ARBA00038170"/>
    </source>
</evidence>
<evidence type="ECO:0000256" key="2">
    <source>
        <dbReference type="ARBA" id="ARBA00012928"/>
    </source>
</evidence>
<dbReference type="GO" id="GO:0000785">
    <property type="term" value="C:chromatin"/>
    <property type="evidence" value="ECO:0007669"/>
    <property type="project" value="UniProtKB-ARBA"/>
</dbReference>
<keyword evidence="6" id="KW-0862">Zinc</keyword>
<proteinExistence type="inferred from homology"/>
<feature type="domain" description="Deacetylase sirtuin-type" evidence="16">
    <location>
        <begin position="83"/>
        <end position="324"/>
    </location>
</feature>
<keyword evidence="5" id="KW-0479">Metal-binding</keyword>
<dbReference type="Proteomes" id="UP000276133">
    <property type="component" value="Unassembled WGS sequence"/>
</dbReference>
<dbReference type="GO" id="GO:0046872">
    <property type="term" value="F:metal ion binding"/>
    <property type="evidence" value="ECO:0007669"/>
    <property type="project" value="UniProtKB-KW"/>
</dbReference>
<evidence type="ECO:0000313" key="18">
    <source>
        <dbReference type="Proteomes" id="UP000276133"/>
    </source>
</evidence>
<dbReference type="EC" id="2.3.1.286" evidence="2"/>
<dbReference type="OrthoDB" id="2919105at2759"/>
<comment type="caution">
    <text evidence="15">Lacks conserved residue(s) required for the propagation of feature annotation.</text>
</comment>
<dbReference type="Gene3D" id="3.40.50.1220">
    <property type="entry name" value="TPP-binding domain"/>
    <property type="match status" value="1"/>
</dbReference>
<dbReference type="PANTHER" id="PTHR11085:SF1">
    <property type="entry name" value="NAD-DEPENDENT PROTEIN DEACETYLASE SIRTUIN-7"/>
    <property type="match status" value="1"/>
</dbReference>
<dbReference type="PROSITE" id="PS50305">
    <property type="entry name" value="SIRTUIN"/>
    <property type="match status" value="1"/>
</dbReference>
<dbReference type="GO" id="GO:0140861">
    <property type="term" value="P:DNA repair-dependent chromatin remodeling"/>
    <property type="evidence" value="ECO:0007669"/>
    <property type="project" value="UniProtKB-ARBA"/>
</dbReference>
<comment type="catalytic activity">
    <reaction evidence="14">
        <text>N(6)-glutaryl-L-lysyl-[protein] + NAD(+) + H2O = 2''-O-glutaryl-ADP-D-ribose + nicotinamide + L-lysyl-[protein]</text>
        <dbReference type="Rhea" id="RHEA:47664"/>
        <dbReference type="Rhea" id="RHEA-COMP:9752"/>
        <dbReference type="Rhea" id="RHEA-COMP:11875"/>
        <dbReference type="ChEBI" id="CHEBI:15377"/>
        <dbReference type="ChEBI" id="CHEBI:17154"/>
        <dbReference type="ChEBI" id="CHEBI:29969"/>
        <dbReference type="ChEBI" id="CHEBI:57540"/>
        <dbReference type="ChEBI" id="CHEBI:87828"/>
        <dbReference type="ChEBI" id="CHEBI:87829"/>
    </reaction>
    <physiologicalReaction direction="left-to-right" evidence="14">
        <dbReference type="Rhea" id="RHEA:47665"/>
    </physiologicalReaction>
</comment>
<evidence type="ECO:0000256" key="7">
    <source>
        <dbReference type="ARBA" id="ARBA00023027"/>
    </source>
</evidence>
<comment type="catalytic activity">
    <reaction evidence="12">
        <text>N(6)-succinyl-L-lysyl-[protein] + NAD(+) + H2O = 2''-O-succinyl-ADP-D-ribose + nicotinamide + L-lysyl-[protein]</text>
        <dbReference type="Rhea" id="RHEA:47668"/>
        <dbReference type="Rhea" id="RHEA-COMP:9752"/>
        <dbReference type="Rhea" id="RHEA-COMP:11877"/>
        <dbReference type="ChEBI" id="CHEBI:15377"/>
        <dbReference type="ChEBI" id="CHEBI:17154"/>
        <dbReference type="ChEBI" id="CHEBI:29969"/>
        <dbReference type="ChEBI" id="CHEBI:57540"/>
        <dbReference type="ChEBI" id="CHEBI:87830"/>
        <dbReference type="ChEBI" id="CHEBI:87832"/>
    </reaction>
    <physiologicalReaction direction="left-to-right" evidence="12">
        <dbReference type="Rhea" id="RHEA:47669"/>
    </physiologicalReaction>
</comment>
<evidence type="ECO:0000256" key="15">
    <source>
        <dbReference type="PROSITE-ProRule" id="PRU00236"/>
    </source>
</evidence>
<comment type="catalytic activity">
    <reaction evidence="13">
        <text>N(6)-propanoyl-L-lysyl-[protein] + NAD(+) + H2O = 3''-O-propanoyl-ADP-D-ribose + nicotinamide + L-lysyl-[protein]</text>
        <dbReference type="Rhea" id="RHEA:23500"/>
        <dbReference type="Rhea" id="RHEA-COMP:9752"/>
        <dbReference type="Rhea" id="RHEA-COMP:13758"/>
        <dbReference type="ChEBI" id="CHEBI:15377"/>
        <dbReference type="ChEBI" id="CHEBI:17154"/>
        <dbReference type="ChEBI" id="CHEBI:29969"/>
        <dbReference type="ChEBI" id="CHEBI:57540"/>
        <dbReference type="ChEBI" id="CHEBI:138019"/>
        <dbReference type="ChEBI" id="CHEBI:145015"/>
    </reaction>
    <physiologicalReaction direction="left-to-right" evidence="13">
        <dbReference type="Rhea" id="RHEA:23501"/>
    </physiologicalReaction>
</comment>
<evidence type="ECO:0000256" key="4">
    <source>
        <dbReference type="ARBA" id="ARBA00022679"/>
    </source>
</evidence>